<organism evidence="4 5">
    <name type="scientific">Atribacter laminatus</name>
    <dbReference type="NCBI Taxonomy" id="2847778"/>
    <lineage>
        <taxon>Bacteria</taxon>
        <taxon>Pseudomonadati</taxon>
        <taxon>Atribacterota</taxon>
        <taxon>Atribacteria</taxon>
        <taxon>Atribacterales</taxon>
        <taxon>Atribacteraceae</taxon>
        <taxon>Atribacter</taxon>
    </lineage>
</organism>
<dbReference type="PANTHER" id="PTHR43649">
    <property type="entry name" value="ARABINOSE-BINDING PROTEIN-RELATED"/>
    <property type="match status" value="1"/>
</dbReference>
<dbReference type="Gene3D" id="3.40.190.10">
    <property type="entry name" value="Periplasmic binding protein-like II"/>
    <property type="match status" value="2"/>
</dbReference>
<evidence type="ECO:0000256" key="3">
    <source>
        <dbReference type="SAM" id="SignalP"/>
    </source>
</evidence>
<comment type="similarity">
    <text evidence="2">Belongs to the bacterial solute-binding protein 1 family.</text>
</comment>
<proteinExistence type="inferred from homology"/>
<protein>
    <submittedName>
        <fullName evidence="4">Erythritol/L-threitol-binding protein</fullName>
    </submittedName>
</protein>
<dbReference type="Pfam" id="PF01547">
    <property type="entry name" value="SBP_bac_1"/>
    <property type="match status" value="1"/>
</dbReference>
<dbReference type="GO" id="GO:0042597">
    <property type="term" value="C:periplasmic space"/>
    <property type="evidence" value="ECO:0007669"/>
    <property type="project" value="UniProtKB-SubCell"/>
</dbReference>
<keyword evidence="5" id="KW-1185">Reference proteome</keyword>
<dbReference type="AlphaFoldDB" id="A0A7T1AN86"/>
<dbReference type="CDD" id="cd13585">
    <property type="entry name" value="PBP2_TMBP_like"/>
    <property type="match status" value="1"/>
</dbReference>
<evidence type="ECO:0000256" key="2">
    <source>
        <dbReference type="ARBA" id="ARBA00008520"/>
    </source>
</evidence>
<comment type="subcellular location">
    <subcellularLocation>
        <location evidence="1">Periplasm</location>
    </subcellularLocation>
</comment>
<dbReference type="KEGG" id="alam:RT761_02262"/>
<dbReference type="Proteomes" id="UP000594463">
    <property type="component" value="Chromosome"/>
</dbReference>
<dbReference type="EMBL" id="CP065383">
    <property type="protein sequence ID" value="QPM69034.1"/>
    <property type="molecule type" value="Genomic_DNA"/>
</dbReference>
<name>A0A7T1AN86_ATRLM</name>
<reference evidence="4 5" key="1">
    <citation type="journal article" date="2021" name="Nat. Commun.">
        <title>Isolation of a member of the candidate phylum Atribacteria reveals a unique cell membrane structure.</title>
        <authorList>
            <person name="Taiki K."/>
            <person name="Nobu M.K."/>
            <person name="Kusada H."/>
            <person name="Meng X.-Y."/>
            <person name="Hosoki N."/>
            <person name="Uematsu K."/>
            <person name="Yoshioka H."/>
            <person name="Kamagata Y."/>
            <person name="Tamaki H."/>
        </authorList>
    </citation>
    <scope>NUCLEOTIDE SEQUENCE [LARGE SCALE GENOMIC DNA]</scope>
    <source>
        <strain evidence="4 5">RT761</strain>
    </source>
</reference>
<dbReference type="RefSeq" id="WP_218111522.1">
    <property type="nucleotide sequence ID" value="NZ_CP065383.1"/>
</dbReference>
<dbReference type="SUPFAM" id="SSF53850">
    <property type="entry name" value="Periplasmic binding protein-like II"/>
    <property type="match status" value="1"/>
</dbReference>
<feature type="chain" id="PRO_5031545601" evidence="3">
    <location>
        <begin position="27"/>
        <end position="441"/>
    </location>
</feature>
<dbReference type="PANTHER" id="PTHR43649:SF12">
    <property type="entry name" value="DIACETYLCHITOBIOSE BINDING PROTEIN DASA"/>
    <property type="match status" value="1"/>
</dbReference>
<feature type="signal peptide" evidence="3">
    <location>
        <begin position="1"/>
        <end position="26"/>
    </location>
</feature>
<gene>
    <name evidence="4" type="primary">eltP_13</name>
    <name evidence="4" type="ORF">RT761_02262</name>
</gene>
<sequence length="441" mass="49589">MIKKSKKSVVLLGLSFIFILCVSAFASDLAEFEKASINWRQKEGERLLVGMNKHGFTDAIQQFLPEFEQLTGIKVTLDVYPEEEFRKKRLVTMAGGGGIYDVFMIDQALYQYAEAGWVEPLMTYIENPDLTDNNWYDFEDIFDKARGFGEYKGVFYALPITGEAEILFYRSDLNEEKGLAVPQSMDELYENAKKLKSDSIAGIVLRGQRGWGANVWPWSGFLWTYDGRYFDADDNPAFNSPEAVAATEMYAKLLIDAGPQAPASYNWYEVQSDIALGKAAMGIDTGMFMAVYEDPEKSEVAGKMGYITMPGVNGKKSVPNFHYWQIAMDPKSVHKEAAWLFIQWATSKNILLPVAVKNGTAPRASIWNNEEFLSKYSKEWAEASSQGLASADPSLVPYYKPEFSEFGEILSIAISDVITQTKDCQEALNFAVEETKKILNK</sequence>
<evidence type="ECO:0000313" key="5">
    <source>
        <dbReference type="Proteomes" id="UP000594463"/>
    </source>
</evidence>
<dbReference type="InterPro" id="IPR050490">
    <property type="entry name" value="Bact_solute-bd_prot1"/>
</dbReference>
<dbReference type="InterPro" id="IPR006059">
    <property type="entry name" value="SBP"/>
</dbReference>
<keyword evidence="3" id="KW-0732">Signal</keyword>
<evidence type="ECO:0000313" key="4">
    <source>
        <dbReference type="EMBL" id="QPM69034.1"/>
    </source>
</evidence>
<accession>A0A7T1AN86</accession>
<evidence type="ECO:0000256" key="1">
    <source>
        <dbReference type="ARBA" id="ARBA00004418"/>
    </source>
</evidence>